<dbReference type="InterPro" id="IPR051200">
    <property type="entry name" value="Host-pathogen_enzymatic-act"/>
</dbReference>
<accession>A0A7W7QWF6</accession>
<comment type="caution">
    <text evidence="2">The sequence shown here is derived from an EMBL/GenBank/DDBJ whole genome shotgun (WGS) entry which is preliminary data.</text>
</comment>
<dbReference type="SUPFAM" id="SSF75011">
    <property type="entry name" value="3-carboxy-cis,cis-mucoante lactonizing enzyme"/>
    <property type="match status" value="1"/>
</dbReference>
<proteinExistence type="predicted"/>
<reference evidence="2 3" key="1">
    <citation type="submission" date="2020-08" db="EMBL/GenBank/DDBJ databases">
        <title>Sequencing the genomes of 1000 actinobacteria strains.</title>
        <authorList>
            <person name="Klenk H.-P."/>
        </authorList>
    </citation>
    <scope>NUCLEOTIDE SEQUENCE [LARGE SCALE GENOMIC DNA]</scope>
    <source>
        <strain evidence="2 3">DSM 41654</strain>
    </source>
</reference>
<evidence type="ECO:0000256" key="1">
    <source>
        <dbReference type="SAM" id="SignalP"/>
    </source>
</evidence>
<protein>
    <submittedName>
        <fullName evidence="2">YVTN family beta-propeller protein</fullName>
    </submittedName>
</protein>
<dbReference type="Proteomes" id="UP000540506">
    <property type="component" value="Unassembled WGS sequence"/>
</dbReference>
<dbReference type="PANTHER" id="PTHR47197">
    <property type="entry name" value="PROTEIN NIRF"/>
    <property type="match status" value="1"/>
</dbReference>
<evidence type="ECO:0000313" key="2">
    <source>
        <dbReference type="EMBL" id="MBB4921051.1"/>
    </source>
</evidence>
<dbReference type="RefSeq" id="WP_184933443.1">
    <property type="nucleotide sequence ID" value="NZ_JACHJV010000001.1"/>
</dbReference>
<dbReference type="AlphaFoldDB" id="A0A7W7QWF6"/>
<organism evidence="2 3">
    <name type="scientific">Kitasatospora kifunensis</name>
    <name type="common">Streptomyces kifunensis</name>
    <dbReference type="NCBI Taxonomy" id="58351"/>
    <lineage>
        <taxon>Bacteria</taxon>
        <taxon>Bacillati</taxon>
        <taxon>Actinomycetota</taxon>
        <taxon>Actinomycetes</taxon>
        <taxon>Kitasatosporales</taxon>
        <taxon>Streptomycetaceae</taxon>
        <taxon>Kitasatospora</taxon>
    </lineage>
</organism>
<keyword evidence="3" id="KW-1185">Reference proteome</keyword>
<name>A0A7W7QWF6_KITKI</name>
<dbReference type="InterPro" id="IPR015943">
    <property type="entry name" value="WD40/YVTN_repeat-like_dom_sf"/>
</dbReference>
<gene>
    <name evidence="2" type="ORF">FHR34_000044</name>
</gene>
<dbReference type="EMBL" id="JACHJV010000001">
    <property type="protein sequence ID" value="MBB4921051.1"/>
    <property type="molecule type" value="Genomic_DNA"/>
</dbReference>
<keyword evidence="1" id="KW-0732">Signal</keyword>
<feature type="signal peptide" evidence="1">
    <location>
        <begin position="1"/>
        <end position="30"/>
    </location>
</feature>
<evidence type="ECO:0000313" key="3">
    <source>
        <dbReference type="Proteomes" id="UP000540506"/>
    </source>
</evidence>
<feature type="chain" id="PRO_5030680214" evidence="1">
    <location>
        <begin position="31"/>
        <end position="374"/>
    </location>
</feature>
<sequence length="374" mass="37676">MKSLAKAFRWGTAALAVAALLGPAAGVASAATPVTAVVPVTPVSGNEATITVGVGEATPAVSPDGGKAYVAAVDGNNQLVLKTVDTQADAVIGQLVLGTWQGRPFLALSADGSRLYVLNGLSLTVVDTASLTALASVTVPDQPRPTGWSAGSTEGLALSPDGSTLYVAQNGPQTYRQEGQSRVLEFATAQRAFTTQVQLTASELGSVVVRPGSHDVYVGSSSGVYHLSTAGAAPSLVGVVSGTAAATAGDYELAFTPDGTRLFTVSGTGTGAGALINPDTDTVTTNLRLLSPDGDLEYPQVSADGSRLYLVDNDLTNGPSVLVFDATTGAALPDETVSGLDESNVDGLALGPDGDTMYVTGSTSPNSALQIINY</sequence>
<dbReference type="PANTHER" id="PTHR47197:SF3">
    <property type="entry name" value="DIHYDRO-HEME D1 DEHYDROGENASE"/>
    <property type="match status" value="1"/>
</dbReference>
<dbReference type="Gene3D" id="2.130.10.10">
    <property type="entry name" value="YVTN repeat-like/Quinoprotein amine dehydrogenase"/>
    <property type="match status" value="2"/>
</dbReference>